<evidence type="ECO:0000313" key="2">
    <source>
        <dbReference type="EMBL" id="MBB5081854.1"/>
    </source>
</evidence>
<feature type="chain" id="PRO_5031548274" description="PLAT domain-containing protein" evidence="1">
    <location>
        <begin position="34"/>
        <end position="145"/>
    </location>
</feature>
<dbReference type="RefSeq" id="WP_184969523.1">
    <property type="nucleotide sequence ID" value="NZ_JACHIN010000011.1"/>
</dbReference>
<dbReference type="EMBL" id="JACHIN010000011">
    <property type="protein sequence ID" value="MBB5081854.1"/>
    <property type="molecule type" value="Genomic_DNA"/>
</dbReference>
<evidence type="ECO:0000313" key="3">
    <source>
        <dbReference type="Proteomes" id="UP000568380"/>
    </source>
</evidence>
<evidence type="ECO:0000256" key="1">
    <source>
        <dbReference type="SAM" id="SignalP"/>
    </source>
</evidence>
<name>A0A7W8A920_9ACTN</name>
<accession>A0A7W8A920</accession>
<dbReference type="Proteomes" id="UP000568380">
    <property type="component" value="Unassembled WGS sequence"/>
</dbReference>
<keyword evidence="1" id="KW-0732">Signal</keyword>
<dbReference type="AlphaFoldDB" id="A0A7W8A920"/>
<organism evidence="2 3">
    <name type="scientific">Nonomuraea endophytica</name>
    <dbReference type="NCBI Taxonomy" id="714136"/>
    <lineage>
        <taxon>Bacteria</taxon>
        <taxon>Bacillati</taxon>
        <taxon>Actinomycetota</taxon>
        <taxon>Actinomycetes</taxon>
        <taxon>Streptosporangiales</taxon>
        <taxon>Streptosporangiaceae</taxon>
        <taxon>Nonomuraea</taxon>
    </lineage>
</organism>
<evidence type="ECO:0008006" key="4">
    <source>
        <dbReference type="Google" id="ProtNLM"/>
    </source>
</evidence>
<keyword evidence="3" id="KW-1185">Reference proteome</keyword>
<sequence>MRVRIRSWASVTWLVAFLAVLTVALAPAAGAVAAEQSDDVYRLTIVRLNCDDEAEAFSDEVELWVDGAFVDRRNNMDGGDWWDINRSYDFQNSIEIVIRENDGWVIGSRTVSSQEANQGLKVAPMPGFHGTAYYYRLTYYVTGPI</sequence>
<gene>
    <name evidence="2" type="ORF">HNR40_007349</name>
</gene>
<proteinExistence type="predicted"/>
<feature type="signal peptide" evidence="1">
    <location>
        <begin position="1"/>
        <end position="33"/>
    </location>
</feature>
<comment type="caution">
    <text evidence="2">The sequence shown here is derived from an EMBL/GenBank/DDBJ whole genome shotgun (WGS) entry which is preliminary data.</text>
</comment>
<reference evidence="2 3" key="1">
    <citation type="submission" date="2020-08" db="EMBL/GenBank/DDBJ databases">
        <title>Genomic Encyclopedia of Type Strains, Phase IV (KMG-IV): sequencing the most valuable type-strain genomes for metagenomic binning, comparative biology and taxonomic classification.</title>
        <authorList>
            <person name="Goeker M."/>
        </authorList>
    </citation>
    <scope>NUCLEOTIDE SEQUENCE [LARGE SCALE GENOMIC DNA]</scope>
    <source>
        <strain evidence="2 3">DSM 45385</strain>
    </source>
</reference>
<protein>
    <recommendedName>
        <fullName evidence="4">PLAT domain-containing protein</fullName>
    </recommendedName>
</protein>